<protein>
    <submittedName>
        <fullName evidence="1">Uncharacterized protein</fullName>
    </submittedName>
</protein>
<keyword evidence="2" id="KW-1185">Reference proteome</keyword>
<gene>
    <name evidence="1" type="ORF">KZ820_18810</name>
</gene>
<accession>A0ABS7BT63</accession>
<reference evidence="1 2" key="1">
    <citation type="submission" date="2021-07" db="EMBL/GenBank/DDBJ databases">
        <title>Sphingomonas sp.</title>
        <authorList>
            <person name="Feng G."/>
            <person name="Li J."/>
            <person name="Pan M."/>
        </authorList>
    </citation>
    <scope>NUCLEOTIDE SEQUENCE [LARGE SCALE GENOMIC DNA]</scope>
    <source>
        <strain evidence="1 2">RRHST34</strain>
    </source>
</reference>
<evidence type="ECO:0000313" key="1">
    <source>
        <dbReference type="EMBL" id="MBW6532800.1"/>
    </source>
</evidence>
<organism evidence="1 2">
    <name type="scientific">Sphingomonas citri</name>
    <dbReference type="NCBI Taxonomy" id="2862499"/>
    <lineage>
        <taxon>Bacteria</taxon>
        <taxon>Pseudomonadati</taxon>
        <taxon>Pseudomonadota</taxon>
        <taxon>Alphaproteobacteria</taxon>
        <taxon>Sphingomonadales</taxon>
        <taxon>Sphingomonadaceae</taxon>
        <taxon>Sphingomonas</taxon>
    </lineage>
</organism>
<proteinExistence type="predicted"/>
<evidence type="ECO:0000313" key="2">
    <source>
        <dbReference type="Proteomes" id="UP000759103"/>
    </source>
</evidence>
<dbReference type="EMBL" id="JAHXZN010000010">
    <property type="protein sequence ID" value="MBW6532800.1"/>
    <property type="molecule type" value="Genomic_DNA"/>
</dbReference>
<dbReference type="Proteomes" id="UP000759103">
    <property type="component" value="Unassembled WGS sequence"/>
</dbReference>
<comment type="caution">
    <text evidence="1">The sequence shown here is derived from an EMBL/GenBank/DDBJ whole genome shotgun (WGS) entry which is preliminary data.</text>
</comment>
<sequence length="145" mass="16061">MYRFLDRPLDQLDEHLHFLVSAMRHWTLVTRAGRCACRALAPAFAWRGVNAALPDFAAAMTAFDREGKRWLRFGAATARTVSDDEAVLLALIDAAMRGERAAARRIAATLVTEPALARTVTAMEWVALRFLQAPLAQRDGAPRQA</sequence>
<dbReference type="RefSeq" id="WP_219750393.1">
    <property type="nucleotide sequence ID" value="NZ_JAHXZN010000010.1"/>
</dbReference>
<name>A0ABS7BT63_9SPHN</name>